<evidence type="ECO:0000259" key="2">
    <source>
        <dbReference type="Pfam" id="PF00561"/>
    </source>
</evidence>
<dbReference type="InterPro" id="IPR005152">
    <property type="entry name" value="Lipase_secreted"/>
</dbReference>
<evidence type="ECO:0000256" key="1">
    <source>
        <dbReference type="SAM" id="MobiDB-lite"/>
    </source>
</evidence>
<gene>
    <name evidence="3" type="ordered locus">Srot_0271</name>
</gene>
<name>D6ZAZ9_SEGRD</name>
<feature type="region of interest" description="Disordered" evidence="1">
    <location>
        <begin position="18"/>
        <end position="60"/>
    </location>
</feature>
<evidence type="ECO:0000313" key="4">
    <source>
        <dbReference type="Proteomes" id="UP000002247"/>
    </source>
</evidence>
<feature type="domain" description="AB hydrolase-1" evidence="2">
    <location>
        <begin position="136"/>
        <end position="378"/>
    </location>
</feature>
<evidence type="ECO:0000313" key="3">
    <source>
        <dbReference type="EMBL" id="ADG96758.1"/>
    </source>
</evidence>
<accession>D6ZAZ9</accession>
<organism evidence="3 4">
    <name type="scientific">Segniliparus rotundus (strain ATCC BAA-972 / CDC 1076 / CIP 108378 / DSM 44985 / JCM 13578)</name>
    <dbReference type="NCBI Taxonomy" id="640132"/>
    <lineage>
        <taxon>Bacteria</taxon>
        <taxon>Bacillati</taxon>
        <taxon>Actinomycetota</taxon>
        <taxon>Actinomycetes</taxon>
        <taxon>Mycobacteriales</taxon>
        <taxon>Segniliparaceae</taxon>
        <taxon>Segniliparus</taxon>
    </lineage>
</organism>
<dbReference type="PANTHER" id="PTHR34853">
    <property type="match status" value="1"/>
</dbReference>
<dbReference type="SUPFAM" id="SSF53474">
    <property type="entry name" value="alpha/beta-Hydrolases"/>
    <property type="match status" value="1"/>
</dbReference>
<dbReference type="PIRSF" id="PIRSF029171">
    <property type="entry name" value="Esterase_LipA"/>
    <property type="match status" value="1"/>
</dbReference>
<dbReference type="Proteomes" id="UP000002247">
    <property type="component" value="Chromosome"/>
</dbReference>
<keyword evidence="4" id="KW-1185">Reference proteome</keyword>
<dbReference type="Gene3D" id="3.40.50.1820">
    <property type="entry name" value="alpha/beta hydrolase"/>
    <property type="match status" value="2"/>
</dbReference>
<dbReference type="InterPro" id="IPR029058">
    <property type="entry name" value="AB_hydrolase_fold"/>
</dbReference>
<dbReference type="STRING" id="640132.Srot_0271"/>
<reference evidence="3 4" key="1">
    <citation type="journal article" date="2010" name="Stand. Genomic Sci.">
        <title>Complete genome sequence of Segniliparus rotundus type strain (CDC 1076).</title>
        <authorList>
            <person name="Sikorski J."/>
            <person name="Lapidus A."/>
            <person name="Copeland A."/>
            <person name="Misra M."/>
            <person name="Glavina Del Rio T."/>
            <person name="Nolan M."/>
            <person name="Lucas S."/>
            <person name="Chen F."/>
            <person name="Tice H."/>
            <person name="Cheng J.F."/>
            <person name="Jando M."/>
            <person name="Schneider S."/>
            <person name="Bruce D."/>
            <person name="Goodwin L."/>
            <person name="Pitluck S."/>
            <person name="Liolios K."/>
            <person name="Mikhailova N."/>
            <person name="Pati A."/>
            <person name="Ivanova N."/>
            <person name="Mavromatis K."/>
            <person name="Chen A."/>
            <person name="Palaniappan K."/>
            <person name="Chertkov O."/>
            <person name="Land M."/>
            <person name="Hauser L."/>
            <person name="Chang Y.J."/>
            <person name="Jeffries C.D."/>
            <person name="Brettin T."/>
            <person name="Detter J.C."/>
            <person name="Han C."/>
            <person name="Rohde M."/>
            <person name="Goker M."/>
            <person name="Bristow J."/>
            <person name="Eisen J.A."/>
            <person name="Markowitz V."/>
            <person name="Hugenholtz P."/>
            <person name="Kyrpides N.C."/>
            <person name="Klenk H.P."/>
        </authorList>
    </citation>
    <scope>NUCLEOTIDE SEQUENCE [LARGE SCALE GENOMIC DNA]</scope>
    <source>
        <strain evidence="4">ATCC BAA-972 / CDC 1076 / CIP 108378 / DSM 44985 / JCM 13578</strain>
    </source>
</reference>
<dbReference type="GO" id="GO:0004806">
    <property type="term" value="F:triacylglycerol lipase activity"/>
    <property type="evidence" value="ECO:0007669"/>
    <property type="project" value="InterPro"/>
</dbReference>
<dbReference type="PANTHER" id="PTHR34853:SF1">
    <property type="entry name" value="LIPASE 5"/>
    <property type="match status" value="1"/>
</dbReference>
<feature type="compositionally biased region" description="Low complexity" evidence="1">
    <location>
        <begin position="37"/>
        <end position="48"/>
    </location>
</feature>
<proteinExistence type="predicted"/>
<feature type="compositionally biased region" description="Pro residues" evidence="1">
    <location>
        <begin position="23"/>
        <end position="36"/>
    </location>
</feature>
<dbReference type="EMBL" id="CP001958">
    <property type="protein sequence ID" value="ADG96758.1"/>
    <property type="molecule type" value="Genomic_DNA"/>
</dbReference>
<dbReference type="eggNOG" id="COG1073">
    <property type="taxonomic scope" value="Bacteria"/>
</dbReference>
<dbReference type="HOGENOM" id="CLU_029538_3_3_11"/>
<protein>
    <submittedName>
        <fullName evidence="3">Secretory lipase</fullName>
    </submittedName>
</protein>
<sequence>MASSVPFVLAVCGLGACGQDKAAPPPPPPPAPPSAPPNTTTTPTSVPPGTKLSSQEAPADWKRLLPPGADATLIRYRSVSGLDGSATEVGGVVLTPAGPAPKEGWPIITVGHGLTGVRGDCGAAEHPLLASVTKRLAPLVKAGYLVVMSDYQGLSSAGTHPFLDPKTAAYNLIDAVAAARQLVPQHSNKWAAMGHSQGGQAAWAALEHAKEYGKSFQFVGAVALAPAVNGAAAFDAALHGKLTKLQESLFPALIAGYLARHPDGKWEDFLSGALLENHDVLLSCAPEDMQKRAAVLSRITPGDVVPDTEQAQAKLRAWLEEVSLPKTAGDGPLLVVQGAKDELIEPEWTREAVRQGCALGLRVQEIVRPGQGHADVEDDKDVLDWLGARFAGDQPAPTSCE</sequence>
<dbReference type="InterPro" id="IPR000073">
    <property type="entry name" value="AB_hydrolase_1"/>
</dbReference>
<dbReference type="Pfam" id="PF00561">
    <property type="entry name" value="Abhydrolase_1"/>
    <property type="match status" value="1"/>
</dbReference>
<dbReference type="KEGG" id="srt:Srot_0271"/>
<dbReference type="AlphaFoldDB" id="D6ZAZ9"/>
<dbReference type="GO" id="GO:0016042">
    <property type="term" value="P:lipid catabolic process"/>
    <property type="evidence" value="ECO:0007669"/>
    <property type="project" value="InterPro"/>
</dbReference>